<reference evidence="2 3" key="1">
    <citation type="journal article" date="2012" name="PLoS Pathog.">
        <title>Diverse lifestyles and strategies of plant pathogenesis encoded in the genomes of eighteen Dothideomycetes fungi.</title>
        <authorList>
            <person name="Ohm R.A."/>
            <person name="Feau N."/>
            <person name="Henrissat B."/>
            <person name="Schoch C.L."/>
            <person name="Horwitz B.A."/>
            <person name="Barry K.W."/>
            <person name="Condon B.J."/>
            <person name="Copeland A.C."/>
            <person name="Dhillon B."/>
            <person name="Glaser F."/>
            <person name="Hesse C.N."/>
            <person name="Kosti I."/>
            <person name="LaButti K."/>
            <person name="Lindquist E.A."/>
            <person name="Lucas S."/>
            <person name="Salamov A.A."/>
            <person name="Bradshaw R.E."/>
            <person name="Ciuffetti L."/>
            <person name="Hamelin R.C."/>
            <person name="Kema G.H.J."/>
            <person name="Lawrence C."/>
            <person name="Scott J.A."/>
            <person name="Spatafora J.W."/>
            <person name="Turgeon B.G."/>
            <person name="de Wit P.J.G.M."/>
            <person name="Zhong S."/>
            <person name="Goodwin S.B."/>
            <person name="Grigoriev I.V."/>
        </authorList>
    </citation>
    <scope>NUCLEOTIDE SEQUENCE [LARGE SCALE GENOMIC DNA]</scope>
    <source>
        <strain evidence="2 3">CIRAD86</strain>
    </source>
</reference>
<proteinExistence type="predicted"/>
<dbReference type="KEGG" id="pfj:MYCFIDRAFT_197021"/>
<dbReference type="HOGENOM" id="CLU_389849_0_0_1"/>
<evidence type="ECO:0000256" key="1">
    <source>
        <dbReference type="SAM" id="MobiDB-lite"/>
    </source>
</evidence>
<accession>M3AAU4</accession>
<evidence type="ECO:0000313" key="3">
    <source>
        <dbReference type="Proteomes" id="UP000016932"/>
    </source>
</evidence>
<gene>
    <name evidence="2" type="ORF">MYCFIDRAFT_197021</name>
</gene>
<name>M3AAU4_PSEFD</name>
<feature type="region of interest" description="Disordered" evidence="1">
    <location>
        <begin position="335"/>
        <end position="377"/>
    </location>
</feature>
<dbReference type="AlphaFoldDB" id="M3AAU4"/>
<dbReference type="VEuPathDB" id="FungiDB:MYCFIDRAFT_197021"/>
<sequence>MERQHRRDAVQGLLHMIDSSTQPAALSTSQQLALIRKHLREHAYYKRSSHKNGRAVLRTERDCQQLLTELASESNLGKLKKAGETLVDVMFRVGSSKLAETVLERYHYKRATFDPASLPGPPPNTNHLPRPRHPTRYPKRDNAISRRLRQRHAPSDDDDDALDDGEDEDFANSTTTSDEIDVLLSLPSATAKQYALYIVLQDIDATKQQARHPEWKYGDNTKQNAALALLINQFSLGYPKNHQICSYTPDSLNKFLIQRSTRHQNPRLKSGLKSEPVYKLGSEAFKPAYVNQLRKSYEDAVQRADRLPYGTLPTISTSAEVFAALEGEEGGLVQLPASDQDNEHEPSGHEIGEISQSSSLTETSSHDTEVTSHDGQPSRLIVKLRHAAIAEKWEPVTVKSVRARPRRPTPTPPTTAIAHVPAASFPDLAKWETAFSDLAKQIRATVVSLFAAVGLPASQVSPYVPSSSPCLQSVLISCFGGNFKSNCGSLRDSGSFTALTVTQSLISALVYQFLLREKLDWQRGLCVQLGWSKIEDAPKLFAMLRDPLQNAIARERHLPRRFAEAILKSADDDQTRGVLPRFMQQFAGRLTDDLTPYIETLLGIAALLNQNETHKDKTWRANFEKNVVAIATSAAELKLKLTSSEIQHCFFWPTPGEHFNGENHKAVNEPRDIVAFTVMPGLRLIKGEATMVLPARVVCCSGEEREKI</sequence>
<feature type="compositionally biased region" description="Acidic residues" evidence="1">
    <location>
        <begin position="156"/>
        <end position="170"/>
    </location>
</feature>
<organism evidence="2 3">
    <name type="scientific">Pseudocercospora fijiensis (strain CIRAD86)</name>
    <name type="common">Black leaf streak disease fungus</name>
    <name type="synonym">Mycosphaerella fijiensis</name>
    <dbReference type="NCBI Taxonomy" id="383855"/>
    <lineage>
        <taxon>Eukaryota</taxon>
        <taxon>Fungi</taxon>
        <taxon>Dikarya</taxon>
        <taxon>Ascomycota</taxon>
        <taxon>Pezizomycotina</taxon>
        <taxon>Dothideomycetes</taxon>
        <taxon>Dothideomycetidae</taxon>
        <taxon>Mycosphaerellales</taxon>
        <taxon>Mycosphaerellaceae</taxon>
        <taxon>Pseudocercospora</taxon>
    </lineage>
</organism>
<feature type="region of interest" description="Disordered" evidence="1">
    <location>
        <begin position="113"/>
        <end position="174"/>
    </location>
</feature>
<dbReference type="EMBL" id="KB446559">
    <property type="protein sequence ID" value="EME81691.1"/>
    <property type="molecule type" value="Genomic_DNA"/>
</dbReference>
<feature type="compositionally biased region" description="Basic and acidic residues" evidence="1">
    <location>
        <begin position="341"/>
        <end position="352"/>
    </location>
</feature>
<protein>
    <submittedName>
        <fullName evidence="2">Uncharacterized protein</fullName>
    </submittedName>
</protein>
<dbReference type="RefSeq" id="XP_007927283.1">
    <property type="nucleotide sequence ID" value="XM_007929092.1"/>
</dbReference>
<dbReference type="GeneID" id="19335620"/>
<evidence type="ECO:0000313" key="2">
    <source>
        <dbReference type="EMBL" id="EME81691.1"/>
    </source>
</evidence>
<dbReference type="OrthoDB" id="3649962at2759"/>
<dbReference type="Proteomes" id="UP000016932">
    <property type="component" value="Unassembled WGS sequence"/>
</dbReference>
<keyword evidence="3" id="KW-1185">Reference proteome</keyword>
<feature type="compositionally biased region" description="Low complexity" evidence="1">
    <location>
        <begin position="353"/>
        <end position="363"/>
    </location>
</feature>